<evidence type="ECO:0000256" key="1">
    <source>
        <dbReference type="ARBA" id="ARBA00093462"/>
    </source>
</evidence>
<protein>
    <submittedName>
        <fullName evidence="5">Putative chromosome replication protein</fullName>
    </submittedName>
</protein>
<dbReference type="Pfam" id="PF25888">
    <property type="entry name" value="WHD_DnaB"/>
    <property type="match status" value="1"/>
</dbReference>
<dbReference type="Pfam" id="PF07261">
    <property type="entry name" value="DnaB_2"/>
    <property type="match status" value="1"/>
</dbReference>
<name>A0A239WNR9_STRAI</name>
<dbReference type="EMBL" id="LT906454">
    <property type="protein sequence ID" value="SNV35508.1"/>
    <property type="molecule type" value="Genomic_DNA"/>
</dbReference>
<evidence type="ECO:0000313" key="5">
    <source>
        <dbReference type="EMBL" id="SNV35508.1"/>
    </source>
</evidence>
<feature type="compositionally biased region" description="Basic and acidic residues" evidence="2">
    <location>
        <begin position="372"/>
        <end position="391"/>
    </location>
</feature>
<proteinExistence type="inferred from homology"/>
<evidence type="ECO:0000313" key="6">
    <source>
        <dbReference type="Proteomes" id="UP000215144"/>
    </source>
</evidence>
<dbReference type="InterPro" id="IPR058660">
    <property type="entry name" value="WHD_DnaB"/>
</dbReference>
<feature type="compositionally biased region" description="Polar residues" evidence="2">
    <location>
        <begin position="348"/>
        <end position="369"/>
    </location>
</feature>
<evidence type="ECO:0000256" key="2">
    <source>
        <dbReference type="SAM" id="MobiDB-lite"/>
    </source>
</evidence>
<organism evidence="5 6">
    <name type="scientific">Streptococcus acidominimus</name>
    <dbReference type="NCBI Taxonomy" id="1326"/>
    <lineage>
        <taxon>Bacteria</taxon>
        <taxon>Bacillati</taxon>
        <taxon>Bacillota</taxon>
        <taxon>Bacilli</taxon>
        <taxon>Lactobacillales</taxon>
        <taxon>Streptococcaceae</taxon>
        <taxon>Streptococcus</taxon>
    </lineage>
</organism>
<dbReference type="KEGG" id="saco:SAME_00487"/>
<feature type="region of interest" description="Disordered" evidence="2">
    <location>
        <begin position="340"/>
        <end position="391"/>
    </location>
</feature>
<accession>A0A239WNR9</accession>
<evidence type="ECO:0000259" key="4">
    <source>
        <dbReference type="Pfam" id="PF25888"/>
    </source>
</evidence>
<dbReference type="OrthoDB" id="2082007at2"/>
<dbReference type="AlphaFoldDB" id="A0A239WNR9"/>
<dbReference type="Proteomes" id="UP000215144">
    <property type="component" value="Chromosome 1"/>
</dbReference>
<reference evidence="5 6" key="1">
    <citation type="submission" date="2017-06" db="EMBL/GenBank/DDBJ databases">
        <authorList>
            <consortium name="Pathogen Informatics"/>
        </authorList>
    </citation>
    <scope>NUCLEOTIDE SEQUENCE [LARGE SCALE GENOMIC DNA]</scope>
    <source>
        <strain evidence="5 6">NCTC11291</strain>
    </source>
</reference>
<dbReference type="InterPro" id="IPR006343">
    <property type="entry name" value="DnaB/C_C"/>
</dbReference>
<dbReference type="RefSeq" id="WP_095121831.1">
    <property type="nucleotide sequence ID" value="NZ_LT906454.1"/>
</dbReference>
<feature type="domain" description="DnaB/C C-terminal" evidence="3">
    <location>
        <begin position="261"/>
        <end position="329"/>
    </location>
</feature>
<feature type="domain" description="Replicative helicase loading/DNA remodeling protein DnaB N-terminal winged helix" evidence="4">
    <location>
        <begin position="1"/>
        <end position="227"/>
    </location>
</feature>
<comment type="similarity">
    <text evidence="1">Belongs to the DnaB/DnaD family.</text>
</comment>
<sequence>MKPIDDFSFIKANRIDLSSQSLMTYYYPIIGQEAFVAYHYLVTFWDDGRQKHKFSEILNHTLLGMLSFEKALATLTAMDLVVFFKQRESYLIQLKSPLSGQEFLKVPHYRQMLVQKIGEVAVKELEVAIPENSHDISKRFSDVFDDQGEVTLSMGVSDAKSSFDIEAFKNLMVRDGLSFSNEKTDVIGLYRLSEIYQMTWYDTYLLAKETAYKLTISLTRMRAKKEQGQVSQQTGNELTPQEKILVTEAQADRTEVFLAKIKKARKATITADERRLVSELAEIGFLDEVINVILLYTITKNKSANINTLYAQKLANDLSYHGIKTAEAAVIKLRQPSSYAKKQKGKTKVSSPQKSNVPEWSNQDYQNQTSEEEQKRLEEAKRKAMERLRKD</sequence>
<evidence type="ECO:0000259" key="3">
    <source>
        <dbReference type="Pfam" id="PF07261"/>
    </source>
</evidence>
<gene>
    <name evidence="5" type="primary">dnaB_1</name>
    <name evidence="5" type="ORF">SAMEA4504048_00487</name>
</gene>